<dbReference type="RefSeq" id="WP_093787865.1">
    <property type="nucleotide sequence ID" value="NZ_FNIE01000019.1"/>
</dbReference>
<dbReference type="Proteomes" id="UP000199341">
    <property type="component" value="Unassembled WGS sequence"/>
</dbReference>
<dbReference type="STRING" id="310781.SAMN05216259_11934"/>
<sequence>MKRRFAFPARRASGGERHSEEPERAEEIGSGRPAGGSTVRIEEINGTHVLLPAGEPVADPVTLAELGFATADEADGSVTVVVGADPGFGWPSLVELLDSVREQGATNIRLAMSGAAAERGEQPAVARWVADTWDLPVDAPDGVVLLVPGGSLFVPPDPEGGSVPVRGGRCQGWWSFAPGAERRLLGRRLPAPAWQAAVDALPTTTPGGAEMHAIPAGVLLRPEGSGPPKSGDLAFAVPASGRRPVVLVGAPADESEVAAHDITHVLGALPEWARRDALLAPGRGVDLLPAAQQAADLLKCPIEVFTGTPLLTDDVRAAAGGKDEHSVQAVVIGADGAPAWRPFVGSVVCRPTAPGRHGKPPTLGHWHLPIPGSGVGPPVPGVARLSERWSVTATRAGLGVGTAGERISFAARPLHAGRAAIDVGTPGRPLDESVLPALRKLLGAVTEDVREHAVLYVHGRCTREQMRELSRLMADHGVRRLRTTPPPSPLRRAAPAPAAGRPPISVETHRRTPTDDP</sequence>
<reference evidence="2 3" key="1">
    <citation type="submission" date="2016-10" db="EMBL/GenBank/DDBJ databases">
        <authorList>
            <person name="de Groot N.N."/>
        </authorList>
    </citation>
    <scope>NUCLEOTIDE SEQUENCE [LARGE SCALE GENOMIC DNA]</scope>
    <source>
        <strain evidence="2 3">CGMCC 4.2022</strain>
    </source>
</reference>
<evidence type="ECO:0000313" key="2">
    <source>
        <dbReference type="EMBL" id="SDP18298.1"/>
    </source>
</evidence>
<evidence type="ECO:0000256" key="1">
    <source>
        <dbReference type="SAM" id="MobiDB-lite"/>
    </source>
</evidence>
<feature type="region of interest" description="Disordered" evidence="1">
    <location>
        <begin position="478"/>
        <end position="517"/>
    </location>
</feature>
<proteinExistence type="predicted"/>
<feature type="compositionally biased region" description="Basic and acidic residues" evidence="1">
    <location>
        <begin position="13"/>
        <end position="29"/>
    </location>
</feature>
<accession>A0A1H0QNQ1</accession>
<gene>
    <name evidence="2" type="ORF">SAMN05216259_11934</name>
</gene>
<organism evidence="2 3">
    <name type="scientific">Actinacidiphila guanduensis</name>
    <dbReference type="NCBI Taxonomy" id="310781"/>
    <lineage>
        <taxon>Bacteria</taxon>
        <taxon>Bacillati</taxon>
        <taxon>Actinomycetota</taxon>
        <taxon>Actinomycetes</taxon>
        <taxon>Kitasatosporales</taxon>
        <taxon>Streptomycetaceae</taxon>
        <taxon>Actinacidiphila</taxon>
    </lineage>
</organism>
<evidence type="ECO:0000313" key="3">
    <source>
        <dbReference type="Proteomes" id="UP000199341"/>
    </source>
</evidence>
<dbReference type="OrthoDB" id="3320501at2"/>
<keyword evidence="3" id="KW-1185">Reference proteome</keyword>
<feature type="compositionally biased region" description="Basic and acidic residues" evidence="1">
    <location>
        <begin position="507"/>
        <end position="517"/>
    </location>
</feature>
<name>A0A1H0QNQ1_9ACTN</name>
<feature type="compositionally biased region" description="Low complexity" evidence="1">
    <location>
        <begin position="490"/>
        <end position="503"/>
    </location>
</feature>
<feature type="region of interest" description="Disordered" evidence="1">
    <location>
        <begin position="1"/>
        <end position="37"/>
    </location>
</feature>
<dbReference type="AlphaFoldDB" id="A0A1H0QNQ1"/>
<protein>
    <submittedName>
        <fullName evidence="2">Uncharacterized protein</fullName>
    </submittedName>
</protein>
<dbReference type="EMBL" id="FNIE01000019">
    <property type="protein sequence ID" value="SDP18298.1"/>
    <property type="molecule type" value="Genomic_DNA"/>
</dbReference>